<sequence length="131" mass="15270">MLTKDLYGYLISNEKLSSLLSASREDSKIYPNTAKIMSLAPFIVYRNNSGIKREEILKEETISFTITSLLFENILDISQTLYGLFEERSNLELENCFLFYSARTACSDYTDDLNRNVRTLSFIFKYKNKQE</sequence>
<protein>
    <recommendedName>
        <fullName evidence="3">DUF3168 domain-containing protein</fullName>
    </recommendedName>
</protein>
<evidence type="ECO:0000313" key="1">
    <source>
        <dbReference type="EMBL" id="ACC98634.1"/>
    </source>
</evidence>
<dbReference type="HOGENOM" id="CLU_1924262_0_0_0"/>
<organism evidence="1 2">
    <name type="scientific">Elusimicrobium minutum (strain Pei191)</name>
    <dbReference type="NCBI Taxonomy" id="445932"/>
    <lineage>
        <taxon>Bacteria</taxon>
        <taxon>Pseudomonadati</taxon>
        <taxon>Elusimicrobiota</taxon>
        <taxon>Elusimicrobia</taxon>
        <taxon>Elusimicrobiales</taxon>
        <taxon>Elusimicrobiaceae</taxon>
        <taxon>Elusimicrobium</taxon>
    </lineage>
</organism>
<evidence type="ECO:0000313" key="2">
    <source>
        <dbReference type="Proteomes" id="UP000001029"/>
    </source>
</evidence>
<gene>
    <name evidence="1" type="ordered locus">Emin_1082</name>
</gene>
<dbReference type="EMBL" id="CP001055">
    <property type="protein sequence ID" value="ACC98634.1"/>
    <property type="molecule type" value="Genomic_DNA"/>
</dbReference>
<dbReference type="Proteomes" id="UP000001029">
    <property type="component" value="Chromosome"/>
</dbReference>
<evidence type="ECO:0008006" key="3">
    <source>
        <dbReference type="Google" id="ProtNLM"/>
    </source>
</evidence>
<keyword evidence="2" id="KW-1185">Reference proteome</keyword>
<dbReference type="RefSeq" id="WP_012415249.1">
    <property type="nucleotide sequence ID" value="NC_010644.1"/>
</dbReference>
<reference evidence="1 2" key="1">
    <citation type="journal article" date="2009" name="Appl. Environ. Microbiol.">
        <title>Genomic analysis of 'Elusimicrobium minutum,' the first cultivated representative of the phylum 'Elusimicrobia' (formerly termite group 1).</title>
        <authorList>
            <person name="Herlemann D.P.R."/>
            <person name="Geissinger O."/>
            <person name="Ikeda-Ohtsubo W."/>
            <person name="Kunin V."/>
            <person name="Sun H."/>
            <person name="Lapidus A."/>
            <person name="Hugenholtz P."/>
            <person name="Brune A."/>
        </authorList>
    </citation>
    <scope>NUCLEOTIDE SEQUENCE [LARGE SCALE GENOMIC DNA]</scope>
    <source>
        <strain evidence="1 2">Pei191</strain>
    </source>
</reference>
<dbReference type="KEGG" id="emi:Emin_1082"/>
<accession>B2KDN8</accession>
<name>B2KDN8_ELUMP</name>
<dbReference type="AlphaFoldDB" id="B2KDN8"/>
<dbReference type="STRING" id="445932.Emin_1082"/>
<proteinExistence type="predicted"/>